<dbReference type="AlphaFoldDB" id="X1DW83"/>
<organism evidence="1">
    <name type="scientific">marine sediment metagenome</name>
    <dbReference type="NCBI Taxonomy" id="412755"/>
    <lineage>
        <taxon>unclassified sequences</taxon>
        <taxon>metagenomes</taxon>
        <taxon>ecological metagenomes</taxon>
    </lineage>
</organism>
<reference evidence="1" key="1">
    <citation type="journal article" date="2014" name="Front. Microbiol.">
        <title>High frequency of phylogenetically diverse reductive dehalogenase-homologous genes in deep subseafloor sedimentary metagenomes.</title>
        <authorList>
            <person name="Kawai M."/>
            <person name="Futagami T."/>
            <person name="Toyoda A."/>
            <person name="Takaki Y."/>
            <person name="Nishi S."/>
            <person name="Hori S."/>
            <person name="Arai W."/>
            <person name="Tsubouchi T."/>
            <person name="Morono Y."/>
            <person name="Uchiyama I."/>
            <person name="Ito T."/>
            <person name="Fujiyama A."/>
            <person name="Inagaki F."/>
            <person name="Takami H."/>
        </authorList>
    </citation>
    <scope>NUCLEOTIDE SEQUENCE</scope>
    <source>
        <strain evidence="1">Expedition CK06-06</strain>
    </source>
</reference>
<accession>X1DW83</accession>
<proteinExistence type="predicted"/>
<comment type="caution">
    <text evidence="1">The sequence shown here is derived from an EMBL/GenBank/DDBJ whole genome shotgun (WGS) entry which is preliminary data.</text>
</comment>
<feature type="non-terminal residue" evidence="1">
    <location>
        <position position="63"/>
    </location>
</feature>
<gene>
    <name evidence="1" type="ORF">S01H4_53905</name>
</gene>
<name>X1DW83_9ZZZZ</name>
<evidence type="ECO:0000313" key="1">
    <source>
        <dbReference type="EMBL" id="GAH09214.1"/>
    </source>
</evidence>
<protein>
    <submittedName>
        <fullName evidence="1">Uncharacterized protein</fullName>
    </submittedName>
</protein>
<sequence>MQEISKKEKGYQNKVKWIKERLKEGLKYKLLWVTEGSKKETSRGFIEYIPGQYNWRGIQAENW</sequence>
<dbReference type="EMBL" id="BART01030964">
    <property type="protein sequence ID" value="GAH09214.1"/>
    <property type="molecule type" value="Genomic_DNA"/>
</dbReference>